<dbReference type="Gene3D" id="1.10.10.1420">
    <property type="entry name" value="DNA replication factor Cdt1, C-terminal WH domain"/>
    <property type="match status" value="1"/>
</dbReference>
<feature type="compositionally biased region" description="Polar residues" evidence="1">
    <location>
        <begin position="11"/>
        <end position="35"/>
    </location>
</feature>
<dbReference type="AlphaFoldDB" id="A0A6A5C4E0"/>
<feature type="compositionally biased region" description="Low complexity" evidence="1">
    <location>
        <begin position="105"/>
        <end position="116"/>
    </location>
</feature>
<dbReference type="RefSeq" id="XP_044568900.1">
    <property type="nucleotide sequence ID" value="XM_044711101.1"/>
</dbReference>
<evidence type="ECO:0000313" key="3">
    <source>
        <dbReference type="Proteomes" id="UP000444721"/>
    </source>
</evidence>
<comment type="caution">
    <text evidence="2">The sequence shown here is derived from an EMBL/GenBank/DDBJ whole genome shotgun (WGS) entry which is preliminary data.</text>
</comment>
<dbReference type="InterPro" id="IPR038090">
    <property type="entry name" value="Cdt1_C_WH_dom_sf"/>
</dbReference>
<feature type="compositionally biased region" description="Basic and acidic residues" evidence="1">
    <location>
        <begin position="1"/>
        <end position="10"/>
    </location>
</feature>
<gene>
    <name evidence="2" type="ORF">FDP41_007364</name>
</gene>
<feature type="compositionally biased region" description="Basic residues" evidence="1">
    <location>
        <begin position="36"/>
        <end position="45"/>
    </location>
</feature>
<accession>A0A6A5C4E0</accession>
<reference evidence="2 3" key="1">
    <citation type="journal article" date="2019" name="Sci. Rep.">
        <title>Nanopore sequencing improves the draft genome of the human pathogenic amoeba Naegleria fowleri.</title>
        <authorList>
            <person name="Liechti N."/>
            <person name="Schurch N."/>
            <person name="Bruggmann R."/>
            <person name="Wittwer M."/>
        </authorList>
    </citation>
    <scope>NUCLEOTIDE SEQUENCE [LARGE SCALE GENOMIC DNA]</scope>
    <source>
        <strain evidence="2 3">ATCC 30894</strain>
    </source>
</reference>
<dbReference type="OMA" id="PELIDCK"/>
<dbReference type="VEuPathDB" id="AmoebaDB:NF0000270"/>
<keyword evidence="3" id="KW-1185">Reference proteome</keyword>
<feature type="compositionally biased region" description="Low complexity" evidence="1">
    <location>
        <begin position="49"/>
        <end position="82"/>
    </location>
</feature>
<protein>
    <submittedName>
        <fullName evidence="2">Uncharacterized protein</fullName>
    </submittedName>
</protein>
<feature type="region of interest" description="Disordered" evidence="1">
    <location>
        <begin position="1"/>
        <end position="133"/>
    </location>
</feature>
<evidence type="ECO:0000313" key="2">
    <source>
        <dbReference type="EMBL" id="KAF0984187.1"/>
    </source>
</evidence>
<dbReference type="VEuPathDB" id="AmoebaDB:FDP41_007364"/>
<proteinExistence type="predicted"/>
<dbReference type="VEuPathDB" id="AmoebaDB:NfTy_002600"/>
<dbReference type="GeneID" id="68114582"/>
<name>A0A6A5C4E0_NAEFO</name>
<dbReference type="EMBL" id="VFQX01000003">
    <property type="protein sequence ID" value="KAF0984187.1"/>
    <property type="molecule type" value="Genomic_DNA"/>
</dbReference>
<feature type="compositionally biased region" description="Polar residues" evidence="1">
    <location>
        <begin position="117"/>
        <end position="126"/>
    </location>
</feature>
<organism evidence="2 3">
    <name type="scientific">Naegleria fowleri</name>
    <name type="common">Brain eating amoeba</name>
    <dbReference type="NCBI Taxonomy" id="5763"/>
    <lineage>
        <taxon>Eukaryota</taxon>
        <taxon>Discoba</taxon>
        <taxon>Heterolobosea</taxon>
        <taxon>Tetramitia</taxon>
        <taxon>Eutetramitia</taxon>
        <taxon>Vahlkampfiidae</taxon>
        <taxon>Naegleria</taxon>
    </lineage>
</organism>
<feature type="compositionally biased region" description="Polar residues" evidence="1">
    <location>
        <begin position="89"/>
        <end position="104"/>
    </location>
</feature>
<dbReference type="OrthoDB" id="10398722at2759"/>
<evidence type="ECO:0000256" key="1">
    <source>
        <dbReference type="SAM" id="MobiDB-lite"/>
    </source>
</evidence>
<dbReference type="Proteomes" id="UP000444721">
    <property type="component" value="Unassembled WGS sequence"/>
</dbReference>
<sequence length="402" mass="45978">MSKRSLEEMASKTSTTKSQQADELEESGTSSTIPTKSRRMVRRKKDINSSSSSLSTLDSKTVSSIPMPSSSLTSTTHPSTTSSDEKESSLTPSSSTNANTINHSTTTVFQTNPTTTLQNSSSTPHTTRNRKMSEKEISSLDQNFGRLFYAFNLLYRRGFTDFSVAALNEKCGETGERFTLELLQTIQCIVPELFTLYYNYQQQLCLELREDFENRKSVIIGLWKKRLSNPELIDCKKPPVIEKRTLGLNESNLSKQIVSQESTSMLPPPPRQQQQEQKKQTLSEMLKENDRREIEELARQHWLTKKFEIDRACETLLLLFTILKMNKKTKMDINTLVETLKSRYPRAITNTEITSHLHLFCKHSPSYFSLNTFGTLKVFEMKMNAKFEVTKQSLESGMQQEH</sequence>